<dbReference type="PANTHER" id="PTHR42764:SF1">
    <property type="entry name" value="PHOSPHONATES UTILIZATION ATP-BINDING PROTEIN PHNK-RELATED"/>
    <property type="match status" value="1"/>
</dbReference>
<gene>
    <name evidence="2" type="primary">phnK</name>
    <name evidence="2" type="ORF">PSYPI_34450</name>
</gene>
<feature type="domain" description="ABC transporter" evidence="1">
    <location>
        <begin position="38"/>
        <end position="73"/>
    </location>
</feature>
<evidence type="ECO:0000313" key="2">
    <source>
        <dbReference type="EMBL" id="EGH47095.1"/>
    </source>
</evidence>
<dbReference type="HOGENOM" id="CLU_2782096_0_0_6"/>
<dbReference type="Proteomes" id="UP000004986">
    <property type="component" value="Unassembled WGS sequence"/>
</dbReference>
<evidence type="ECO:0000259" key="1">
    <source>
        <dbReference type="Pfam" id="PF00005"/>
    </source>
</evidence>
<proteinExistence type="predicted"/>
<accession>F3GJ42</accession>
<dbReference type="EMBL" id="AEAI01001981">
    <property type="protein sequence ID" value="EGH47095.1"/>
    <property type="molecule type" value="Genomic_DNA"/>
</dbReference>
<name>F3GJ42_PSESJ</name>
<dbReference type="InterPro" id="IPR027417">
    <property type="entry name" value="P-loop_NTPase"/>
</dbReference>
<dbReference type="SUPFAM" id="SSF52540">
    <property type="entry name" value="P-loop containing nucleoside triphosphate hydrolases"/>
    <property type="match status" value="1"/>
</dbReference>
<evidence type="ECO:0000313" key="3">
    <source>
        <dbReference type="Proteomes" id="UP000004986"/>
    </source>
</evidence>
<dbReference type="AlphaFoldDB" id="F3GJ42"/>
<dbReference type="GO" id="GO:0019700">
    <property type="term" value="P:organic phosphonate catabolic process"/>
    <property type="evidence" value="ECO:0007669"/>
    <property type="project" value="TreeGrafter"/>
</dbReference>
<keyword evidence="2" id="KW-0456">Lyase</keyword>
<protein>
    <submittedName>
        <fullName evidence="2">Phosphonate C-P lyase system protein PhnK</fullName>
    </submittedName>
</protein>
<feature type="non-terminal residue" evidence="2">
    <location>
        <position position="76"/>
    </location>
</feature>
<reference evidence="2 3" key="1">
    <citation type="journal article" date="2011" name="PLoS Pathog.">
        <title>Dynamic evolution of pathogenicity revealed by sequencing and comparative genomics of 19 Pseudomonas syringae isolates.</title>
        <authorList>
            <person name="Baltrus D.A."/>
            <person name="Nishimura M.T."/>
            <person name="Romanchuk A."/>
            <person name="Chang J.H."/>
            <person name="Mukhtar M.S."/>
            <person name="Cherkis K."/>
            <person name="Roach J."/>
            <person name="Grant S.R."/>
            <person name="Jones C.D."/>
            <person name="Dangl J.L."/>
        </authorList>
    </citation>
    <scope>NUCLEOTIDE SEQUENCE [LARGE SCALE GENOMIC DNA]</scope>
    <source>
        <strain evidence="2 3">1704B</strain>
    </source>
</reference>
<dbReference type="GO" id="GO:0016887">
    <property type="term" value="F:ATP hydrolysis activity"/>
    <property type="evidence" value="ECO:0007669"/>
    <property type="project" value="InterPro"/>
</dbReference>
<comment type="caution">
    <text evidence="2">The sequence shown here is derived from an EMBL/GenBank/DDBJ whole genome shotgun (WGS) entry which is preliminary data.</text>
</comment>
<dbReference type="PANTHER" id="PTHR42764">
    <property type="entry name" value="PHOSPHONATES UTILIZATION ATP-BINDING PROTEIN PHNK-RELATED"/>
    <property type="match status" value="1"/>
</dbReference>
<dbReference type="Gene3D" id="3.40.50.300">
    <property type="entry name" value="P-loop containing nucleotide triphosphate hydrolases"/>
    <property type="match status" value="1"/>
</dbReference>
<keyword evidence="3" id="KW-1185">Reference proteome</keyword>
<dbReference type="InterPro" id="IPR003439">
    <property type="entry name" value="ABC_transporter-like_ATP-bd"/>
</dbReference>
<dbReference type="GO" id="GO:0005524">
    <property type="term" value="F:ATP binding"/>
    <property type="evidence" value="ECO:0007669"/>
    <property type="project" value="InterPro"/>
</dbReference>
<dbReference type="GO" id="GO:0016829">
    <property type="term" value="F:lyase activity"/>
    <property type="evidence" value="ECO:0007669"/>
    <property type="project" value="UniProtKB-KW"/>
</dbReference>
<organism evidence="2 3">
    <name type="scientific">Pseudomonas syringae pv. pisi str. 1704B</name>
    <dbReference type="NCBI Taxonomy" id="629263"/>
    <lineage>
        <taxon>Bacteria</taxon>
        <taxon>Pseudomonadati</taxon>
        <taxon>Pseudomonadota</taxon>
        <taxon>Gammaproteobacteria</taxon>
        <taxon>Pseudomonadales</taxon>
        <taxon>Pseudomonadaceae</taxon>
        <taxon>Pseudomonas</taxon>
        <taxon>Pseudomonas syringae</taxon>
    </lineage>
</organism>
<sequence>MISARSLDAAGERLPEAVQPLLKVRGLTRLYGVQKGCQDVSFDLYPGEVLGIVGESGSGKSTLLSLLSGRCPPVLG</sequence>
<dbReference type="Pfam" id="PF00005">
    <property type="entry name" value="ABC_tran"/>
    <property type="match status" value="1"/>
</dbReference>